<reference evidence="1" key="1">
    <citation type="submission" date="2019-07" db="EMBL/GenBank/DDBJ databases">
        <authorList>
            <person name="Lin J."/>
            <person name="Cucic S."/>
            <person name="Klem A."/>
            <person name="Kropinski A."/>
            <person name="Anany H."/>
        </authorList>
    </citation>
    <scope>NUCLEOTIDE SEQUENCE [LARGE SCALE GENOMIC DNA]</scope>
</reference>
<evidence type="ECO:0000313" key="1">
    <source>
        <dbReference type="EMBL" id="QEM42997.1"/>
    </source>
</evidence>
<protein>
    <submittedName>
        <fullName evidence="1">Uncharacterized protein</fullName>
    </submittedName>
</protein>
<sequence>MIRKHSARVIKAKNVHTGEIEAYALIGGVYFLAGWEKSYKNPGFSFIGLNDETASLFEERVKYSASFLEYSFGKSIKQLLSKSFIHEWTTKQEVYGVPF</sequence>
<dbReference type="EMBL" id="MN136198">
    <property type="protein sequence ID" value="QEM42997.1"/>
    <property type="molecule type" value="Genomic_DNA"/>
</dbReference>
<proteinExistence type="predicted"/>
<organism evidence="1 2">
    <name type="scientific">Escherichia phage vB_EcoM_4HA13</name>
    <dbReference type="NCBI Taxonomy" id="2601675"/>
    <lineage>
        <taxon>Viruses</taxon>
        <taxon>Duplodnaviria</taxon>
        <taxon>Heunggongvirae</taxon>
        <taxon>Uroviricota</taxon>
        <taxon>Caudoviricetes</taxon>
        <taxon>Chaseviridae</taxon>
        <taxon>Cleopatravirinae</taxon>
        <taxon>Sabourvirus</taxon>
        <taxon>Sabourvirus sv4HA13</taxon>
    </lineage>
</organism>
<keyword evidence="2" id="KW-1185">Reference proteome</keyword>
<name>A0A7D0JAB4_9CAUD</name>
<gene>
    <name evidence="1" type="ORF">AC4HA13_0026</name>
</gene>
<dbReference type="Proteomes" id="UP000509770">
    <property type="component" value="Segment"/>
</dbReference>
<accession>A0A7D0JAB4</accession>
<evidence type="ECO:0000313" key="2">
    <source>
        <dbReference type="Proteomes" id="UP000509770"/>
    </source>
</evidence>